<proteinExistence type="inferred from homology"/>
<evidence type="ECO:0000256" key="5">
    <source>
        <dbReference type="SAM" id="SignalP"/>
    </source>
</evidence>
<dbReference type="Pfam" id="PF04231">
    <property type="entry name" value="Endonuclease_1"/>
    <property type="match status" value="1"/>
</dbReference>
<keyword evidence="4" id="KW-0378">Hydrolase</keyword>
<evidence type="ECO:0000313" key="7">
    <source>
        <dbReference type="EMBL" id="RAK21778.1"/>
    </source>
</evidence>
<dbReference type="InterPro" id="IPR044925">
    <property type="entry name" value="His-Me_finger_sf"/>
</dbReference>
<dbReference type="Proteomes" id="UP000249620">
    <property type="component" value="Unassembled WGS sequence"/>
</dbReference>
<dbReference type="SUPFAM" id="SSF54060">
    <property type="entry name" value="His-Me finger endonucleases"/>
    <property type="match status" value="1"/>
</dbReference>
<dbReference type="GO" id="GO:0016787">
    <property type="term" value="F:hydrolase activity"/>
    <property type="evidence" value="ECO:0007669"/>
    <property type="project" value="UniProtKB-KW"/>
</dbReference>
<evidence type="ECO:0000256" key="2">
    <source>
        <dbReference type="ARBA" id="ARBA00022722"/>
    </source>
</evidence>
<feature type="signal peptide" evidence="5">
    <location>
        <begin position="1"/>
        <end position="22"/>
    </location>
</feature>
<dbReference type="GO" id="GO:0004518">
    <property type="term" value="F:nuclease activity"/>
    <property type="evidence" value="ECO:0007669"/>
    <property type="project" value="UniProtKB-KW"/>
</dbReference>
<comment type="similarity">
    <text evidence="1">Belongs to the EndA/NucM nuclease family.</text>
</comment>
<dbReference type="PANTHER" id="PTHR33607:SF2">
    <property type="entry name" value="ENDONUCLEASE-1"/>
    <property type="match status" value="1"/>
</dbReference>
<evidence type="ECO:0000256" key="3">
    <source>
        <dbReference type="ARBA" id="ARBA00022729"/>
    </source>
</evidence>
<dbReference type="AlphaFoldDB" id="A0A327YLD0"/>
<feature type="chain" id="PRO_5016317245" evidence="5">
    <location>
        <begin position="23"/>
        <end position="391"/>
    </location>
</feature>
<sequence length="391" mass="43631">MKKHYLLTFLLCSLMGWTQIPAGYYSTATGSGYTLKTQLSTIITSGHVDQGYGALWTLYANNNTFHDQYDDNDNSIYDMYSEIIGSPETGSYPFTPSTDQCGSYNNEGDCYNREHLVPQSYFDHYGDNPMKNDPFHVVPADGKVNGWRNNLPFGIVSGSTSPCNTGATNIPCNSINNSKKGSNTISPFSDFAGTVFEPIDEFKGDIARSYFYFATRYESLMDDFYIGANASSCEAKNMFDGSTNKVFSDSFILLLIKWHKQDPVSAKEIAQNNAIYNFQGNRNPFIDNPNYVCDIWITQCNTVDILSSESFAFENTISIYPNPAINNEVTISSETELKSIVLYNINGQIIQEIKNPTRVDNSYKVNNLSSGFYLVQLASENGVATKKVIVN</sequence>
<keyword evidence="2" id="KW-0540">Nuclease</keyword>
<protein>
    <submittedName>
        <fullName evidence="7">Putative secreted protein (Por secretion system target)</fullName>
    </submittedName>
</protein>
<feature type="domain" description="Secretion system C-terminal sorting" evidence="6">
    <location>
        <begin position="319"/>
        <end position="390"/>
    </location>
</feature>
<reference evidence="7 8" key="1">
    <citation type="submission" date="2018-06" db="EMBL/GenBank/DDBJ databases">
        <title>Genomic Encyclopedia of Type Strains, Phase III (KMG-III): the genomes of soil and plant-associated and newly described type strains.</title>
        <authorList>
            <person name="Whitman W."/>
        </authorList>
    </citation>
    <scope>NUCLEOTIDE SEQUENCE [LARGE SCALE GENOMIC DNA]</scope>
    <source>
        <strain evidence="7 8">CGMCC 1.12398</strain>
    </source>
</reference>
<dbReference type="InterPro" id="IPR007346">
    <property type="entry name" value="Endonuclease-I"/>
</dbReference>
<evidence type="ECO:0000256" key="1">
    <source>
        <dbReference type="ARBA" id="ARBA00006429"/>
    </source>
</evidence>
<gene>
    <name evidence="7" type="ORF">B0I03_105214</name>
</gene>
<evidence type="ECO:0000313" key="8">
    <source>
        <dbReference type="Proteomes" id="UP000249620"/>
    </source>
</evidence>
<dbReference type="InterPro" id="IPR026444">
    <property type="entry name" value="Secre_tail"/>
</dbReference>
<name>A0A327YLD0_9FLAO</name>
<dbReference type="NCBIfam" id="TIGR04183">
    <property type="entry name" value="Por_Secre_tail"/>
    <property type="match status" value="1"/>
</dbReference>
<keyword evidence="3 5" id="KW-0732">Signal</keyword>
<keyword evidence="8" id="KW-1185">Reference proteome</keyword>
<dbReference type="EMBL" id="QLMI01000005">
    <property type="protein sequence ID" value="RAK21778.1"/>
    <property type="molecule type" value="Genomic_DNA"/>
</dbReference>
<dbReference type="Pfam" id="PF18962">
    <property type="entry name" value="Por_Secre_tail"/>
    <property type="match status" value="1"/>
</dbReference>
<dbReference type="PANTHER" id="PTHR33607">
    <property type="entry name" value="ENDONUCLEASE-1"/>
    <property type="match status" value="1"/>
</dbReference>
<evidence type="ECO:0000256" key="4">
    <source>
        <dbReference type="ARBA" id="ARBA00022801"/>
    </source>
</evidence>
<dbReference type="OrthoDB" id="5485925at2"/>
<accession>A0A327YLD0</accession>
<organism evidence="7 8">
    <name type="scientific">Flavobacterium aquaticum</name>
    <dbReference type="NCBI Taxonomy" id="1236486"/>
    <lineage>
        <taxon>Bacteria</taxon>
        <taxon>Pseudomonadati</taxon>
        <taxon>Bacteroidota</taxon>
        <taxon>Flavobacteriia</taxon>
        <taxon>Flavobacteriales</taxon>
        <taxon>Flavobacteriaceae</taxon>
        <taxon>Flavobacterium</taxon>
    </lineage>
</organism>
<evidence type="ECO:0000259" key="6">
    <source>
        <dbReference type="Pfam" id="PF18962"/>
    </source>
</evidence>
<dbReference type="RefSeq" id="WP_111567215.1">
    <property type="nucleotide sequence ID" value="NZ_QLMI01000005.1"/>
</dbReference>
<comment type="caution">
    <text evidence="7">The sequence shown here is derived from an EMBL/GenBank/DDBJ whole genome shotgun (WGS) entry which is preliminary data.</text>
</comment>